<feature type="transmembrane region" description="Helical" evidence="8">
    <location>
        <begin position="286"/>
        <end position="313"/>
    </location>
</feature>
<evidence type="ECO:0000313" key="11">
    <source>
        <dbReference type="Proteomes" id="UP001055093"/>
    </source>
</evidence>
<dbReference type="RefSeq" id="WP_238308571.1">
    <property type="nucleotide sequence ID" value="NZ_BPRE01000017.1"/>
</dbReference>
<accession>A0ABQ4V1A0</accession>
<keyword evidence="11" id="KW-1185">Reference proteome</keyword>
<evidence type="ECO:0000256" key="8">
    <source>
        <dbReference type="SAM" id="Phobius"/>
    </source>
</evidence>
<reference evidence="10" key="1">
    <citation type="journal article" date="2021" name="Front. Microbiol.">
        <title>Comprehensive Comparative Genomics and Phenotyping of Methylobacterium Species.</title>
        <authorList>
            <person name="Alessa O."/>
            <person name="Ogura Y."/>
            <person name="Fujitani Y."/>
            <person name="Takami H."/>
            <person name="Hayashi T."/>
            <person name="Sahin N."/>
            <person name="Tani A."/>
        </authorList>
    </citation>
    <scope>NUCLEOTIDE SEQUENCE</scope>
    <source>
        <strain evidence="10">DSM 14458</strain>
    </source>
</reference>
<keyword evidence="6 8" id="KW-1133">Transmembrane helix</keyword>
<sequence length="377" mass="37891">MGGGGIGRQIALYATLYGGYGALSPFLPAYLASRGWDAAQIGAVLSMAMLVRLAAGPPTGRIADRRAAARGLLAGGLAGSAGLTLALLAGHPVALLVALVLMQAAASAALSPLADALVLSGGHGGDEYGRIRGAGSAAFIVMTVLTGWLVGRLGNGAGLAACAALFAAGAVVTMRLPPAPAAPAREVEGGYRALVGMRVFRRLVLAAALVIGAHAMHDAFAVIAWTGDGIGTAVAGLLWAEAVAAEVVVFLWLGPRLLARIGPARALELAALAGALRWAVQAQTTWLPALATIQALHGLTFALLHLACLHIVAREVPVGLRATALTVYGSVGLGLASALVTLAAGPLYGSLGLPAFWAMSAVSLAAWPVAWTLRRAA</sequence>
<dbReference type="Gene3D" id="1.20.1250.20">
    <property type="entry name" value="MFS general substrate transporter like domains"/>
    <property type="match status" value="2"/>
</dbReference>
<dbReference type="InterPro" id="IPR036259">
    <property type="entry name" value="MFS_trans_sf"/>
</dbReference>
<evidence type="ECO:0000256" key="2">
    <source>
        <dbReference type="ARBA" id="ARBA00022448"/>
    </source>
</evidence>
<dbReference type="InterPro" id="IPR024989">
    <property type="entry name" value="MFS_assoc_dom"/>
</dbReference>
<evidence type="ECO:0000259" key="9">
    <source>
        <dbReference type="Pfam" id="PF12832"/>
    </source>
</evidence>
<dbReference type="PANTHER" id="PTHR23522:SF10">
    <property type="entry name" value="3-PHENYLPROPIONIC ACID TRANSPORTER-RELATED"/>
    <property type="match status" value="1"/>
</dbReference>
<name>A0ABQ4V1A0_9HYPH</name>
<keyword evidence="7 8" id="KW-0472">Membrane</keyword>
<evidence type="ECO:0000313" key="10">
    <source>
        <dbReference type="EMBL" id="GJE77869.1"/>
    </source>
</evidence>
<evidence type="ECO:0000256" key="6">
    <source>
        <dbReference type="ARBA" id="ARBA00022989"/>
    </source>
</evidence>
<evidence type="ECO:0000256" key="5">
    <source>
        <dbReference type="ARBA" id="ARBA00022692"/>
    </source>
</evidence>
<feature type="transmembrane region" description="Helical" evidence="8">
    <location>
        <begin position="131"/>
        <end position="150"/>
    </location>
</feature>
<feature type="transmembrane region" description="Helical" evidence="8">
    <location>
        <begin position="264"/>
        <end position="280"/>
    </location>
</feature>
<feature type="transmembrane region" description="Helical" evidence="8">
    <location>
        <begin position="230"/>
        <end position="252"/>
    </location>
</feature>
<dbReference type="EMBL" id="BPRE01000017">
    <property type="protein sequence ID" value="GJE77869.1"/>
    <property type="molecule type" value="Genomic_DNA"/>
</dbReference>
<feature type="transmembrane region" description="Helical" evidence="8">
    <location>
        <begin position="325"/>
        <end position="349"/>
    </location>
</feature>
<keyword evidence="3" id="KW-1003">Cell membrane</keyword>
<dbReference type="PANTHER" id="PTHR23522">
    <property type="entry name" value="BLL5896 PROTEIN"/>
    <property type="match status" value="1"/>
</dbReference>
<dbReference type="NCBIfam" id="NF037955">
    <property type="entry name" value="mfs"/>
    <property type="match status" value="1"/>
</dbReference>
<reference evidence="10" key="2">
    <citation type="submission" date="2021-08" db="EMBL/GenBank/DDBJ databases">
        <authorList>
            <person name="Tani A."/>
            <person name="Ola A."/>
            <person name="Ogura Y."/>
            <person name="Katsura K."/>
            <person name="Hayashi T."/>
        </authorList>
    </citation>
    <scope>NUCLEOTIDE SEQUENCE</scope>
    <source>
        <strain evidence="10">DSM 14458</strain>
    </source>
</reference>
<comment type="subcellular location">
    <subcellularLocation>
        <location evidence="1">Cell inner membrane</location>
        <topology evidence="1">Multi-pass membrane protein</topology>
    </subcellularLocation>
</comment>
<keyword evidence="4" id="KW-0997">Cell inner membrane</keyword>
<dbReference type="Pfam" id="PF12832">
    <property type="entry name" value="MFS_1_like"/>
    <property type="match status" value="1"/>
</dbReference>
<dbReference type="SUPFAM" id="SSF103473">
    <property type="entry name" value="MFS general substrate transporter"/>
    <property type="match status" value="1"/>
</dbReference>
<dbReference type="PIRSF" id="PIRSF004925">
    <property type="entry name" value="HcaT"/>
    <property type="match status" value="1"/>
</dbReference>
<feature type="transmembrane region" description="Helical" evidence="8">
    <location>
        <begin position="95"/>
        <end position="119"/>
    </location>
</feature>
<feature type="transmembrane region" description="Helical" evidence="8">
    <location>
        <begin position="203"/>
        <end position="224"/>
    </location>
</feature>
<gene>
    <name evidence="10" type="primary">hcaT_2</name>
    <name evidence="10" type="ORF">BGCPKDLD_4477</name>
</gene>
<feature type="transmembrane region" description="Helical" evidence="8">
    <location>
        <begin position="67"/>
        <end position="89"/>
    </location>
</feature>
<comment type="caution">
    <text evidence="10">The sequence shown here is derived from an EMBL/GenBank/DDBJ whole genome shotgun (WGS) entry which is preliminary data.</text>
</comment>
<feature type="transmembrane region" description="Helical" evidence="8">
    <location>
        <begin position="156"/>
        <end position="176"/>
    </location>
</feature>
<organism evidence="10 11">
    <name type="scientific">Methylorubrum suomiense</name>
    <dbReference type="NCBI Taxonomy" id="144191"/>
    <lineage>
        <taxon>Bacteria</taxon>
        <taxon>Pseudomonadati</taxon>
        <taxon>Pseudomonadota</taxon>
        <taxon>Alphaproteobacteria</taxon>
        <taxon>Hyphomicrobiales</taxon>
        <taxon>Methylobacteriaceae</taxon>
        <taxon>Methylorubrum</taxon>
    </lineage>
</organism>
<feature type="transmembrane region" description="Helical" evidence="8">
    <location>
        <begin position="355"/>
        <end position="373"/>
    </location>
</feature>
<evidence type="ECO:0000256" key="3">
    <source>
        <dbReference type="ARBA" id="ARBA00022475"/>
    </source>
</evidence>
<dbReference type="InterPro" id="IPR026032">
    <property type="entry name" value="HcaT-like"/>
</dbReference>
<keyword evidence="2" id="KW-0813">Transport</keyword>
<dbReference type="Proteomes" id="UP001055093">
    <property type="component" value="Unassembled WGS sequence"/>
</dbReference>
<evidence type="ECO:0000256" key="1">
    <source>
        <dbReference type="ARBA" id="ARBA00004429"/>
    </source>
</evidence>
<keyword evidence="5 8" id="KW-0812">Transmembrane</keyword>
<evidence type="ECO:0000256" key="7">
    <source>
        <dbReference type="ARBA" id="ARBA00023136"/>
    </source>
</evidence>
<feature type="transmembrane region" description="Helical" evidence="8">
    <location>
        <begin position="12"/>
        <end position="32"/>
    </location>
</feature>
<evidence type="ECO:0000256" key="4">
    <source>
        <dbReference type="ARBA" id="ARBA00022519"/>
    </source>
</evidence>
<feature type="domain" description="Major facilitator superfamily associated" evidence="9">
    <location>
        <begin position="12"/>
        <end position="352"/>
    </location>
</feature>
<proteinExistence type="predicted"/>
<protein>
    <submittedName>
        <fullName evidence="10">3-phenylpropionic acid transporter</fullName>
    </submittedName>
</protein>